<accession>A0ACB6ZAY0</accession>
<evidence type="ECO:0000313" key="2">
    <source>
        <dbReference type="Proteomes" id="UP000886501"/>
    </source>
</evidence>
<comment type="caution">
    <text evidence="1">The sequence shown here is derived from an EMBL/GenBank/DDBJ whole genome shotgun (WGS) entry which is preliminary data.</text>
</comment>
<dbReference type="Proteomes" id="UP000886501">
    <property type="component" value="Unassembled WGS sequence"/>
</dbReference>
<proteinExistence type="predicted"/>
<sequence>MRVIEAFSWVLFGVFAIFFIIVVNLTTIAVQRGGRPYAWREPMIELPWYGEWPGYSGGPNSAYPTMHMAGGGIIPGAYYPGGVIAPQPIAAGPIATAPVLQDGGYVVQQQPGYSMIITPGANGHAPTIQQVPGRISSV</sequence>
<dbReference type="EMBL" id="MU118049">
    <property type="protein sequence ID" value="KAF9646752.1"/>
    <property type="molecule type" value="Genomic_DNA"/>
</dbReference>
<name>A0ACB6ZAY0_THEGA</name>
<reference evidence="1" key="1">
    <citation type="submission" date="2019-10" db="EMBL/GenBank/DDBJ databases">
        <authorList>
            <consortium name="DOE Joint Genome Institute"/>
            <person name="Kuo A."/>
            <person name="Miyauchi S."/>
            <person name="Kiss E."/>
            <person name="Drula E."/>
            <person name="Kohler A."/>
            <person name="Sanchez-Garcia M."/>
            <person name="Andreopoulos B."/>
            <person name="Barry K.W."/>
            <person name="Bonito G."/>
            <person name="Buee M."/>
            <person name="Carver A."/>
            <person name="Chen C."/>
            <person name="Cichocki N."/>
            <person name="Clum A."/>
            <person name="Culley D."/>
            <person name="Crous P.W."/>
            <person name="Fauchery L."/>
            <person name="Girlanda M."/>
            <person name="Hayes R."/>
            <person name="Keri Z."/>
            <person name="Labutti K."/>
            <person name="Lipzen A."/>
            <person name="Lombard V."/>
            <person name="Magnuson J."/>
            <person name="Maillard F."/>
            <person name="Morin E."/>
            <person name="Murat C."/>
            <person name="Nolan M."/>
            <person name="Ohm R."/>
            <person name="Pangilinan J."/>
            <person name="Pereira M."/>
            <person name="Perotto S."/>
            <person name="Peter M."/>
            <person name="Riley R."/>
            <person name="Sitrit Y."/>
            <person name="Stielow B."/>
            <person name="Szollosi G."/>
            <person name="Zifcakova L."/>
            <person name="Stursova M."/>
            <person name="Spatafora J.W."/>
            <person name="Tedersoo L."/>
            <person name="Vaario L.-M."/>
            <person name="Yamada A."/>
            <person name="Yan M."/>
            <person name="Wang P."/>
            <person name="Xu J."/>
            <person name="Bruns T."/>
            <person name="Baldrian P."/>
            <person name="Vilgalys R."/>
            <person name="Henrissat B."/>
            <person name="Grigoriev I.V."/>
            <person name="Hibbett D."/>
            <person name="Nagy L.G."/>
            <person name="Martin F.M."/>
        </authorList>
    </citation>
    <scope>NUCLEOTIDE SEQUENCE</scope>
    <source>
        <strain evidence="1">P2</strain>
    </source>
</reference>
<evidence type="ECO:0000313" key="1">
    <source>
        <dbReference type="EMBL" id="KAF9646752.1"/>
    </source>
</evidence>
<reference evidence="1" key="2">
    <citation type="journal article" date="2020" name="Nat. Commun.">
        <title>Large-scale genome sequencing of mycorrhizal fungi provides insights into the early evolution of symbiotic traits.</title>
        <authorList>
            <person name="Miyauchi S."/>
            <person name="Kiss E."/>
            <person name="Kuo A."/>
            <person name="Drula E."/>
            <person name="Kohler A."/>
            <person name="Sanchez-Garcia M."/>
            <person name="Morin E."/>
            <person name="Andreopoulos B."/>
            <person name="Barry K.W."/>
            <person name="Bonito G."/>
            <person name="Buee M."/>
            <person name="Carver A."/>
            <person name="Chen C."/>
            <person name="Cichocki N."/>
            <person name="Clum A."/>
            <person name="Culley D."/>
            <person name="Crous P.W."/>
            <person name="Fauchery L."/>
            <person name="Girlanda M."/>
            <person name="Hayes R.D."/>
            <person name="Keri Z."/>
            <person name="LaButti K."/>
            <person name="Lipzen A."/>
            <person name="Lombard V."/>
            <person name="Magnuson J."/>
            <person name="Maillard F."/>
            <person name="Murat C."/>
            <person name="Nolan M."/>
            <person name="Ohm R.A."/>
            <person name="Pangilinan J."/>
            <person name="Pereira M.F."/>
            <person name="Perotto S."/>
            <person name="Peter M."/>
            <person name="Pfister S."/>
            <person name="Riley R."/>
            <person name="Sitrit Y."/>
            <person name="Stielow J.B."/>
            <person name="Szollosi G."/>
            <person name="Zifcakova L."/>
            <person name="Stursova M."/>
            <person name="Spatafora J.W."/>
            <person name="Tedersoo L."/>
            <person name="Vaario L.M."/>
            <person name="Yamada A."/>
            <person name="Yan M."/>
            <person name="Wang P."/>
            <person name="Xu J."/>
            <person name="Bruns T."/>
            <person name="Baldrian P."/>
            <person name="Vilgalys R."/>
            <person name="Dunand C."/>
            <person name="Henrissat B."/>
            <person name="Grigoriev I.V."/>
            <person name="Hibbett D."/>
            <person name="Nagy L.G."/>
            <person name="Martin F.M."/>
        </authorList>
    </citation>
    <scope>NUCLEOTIDE SEQUENCE</scope>
    <source>
        <strain evidence="1">P2</strain>
    </source>
</reference>
<keyword evidence="2" id="KW-1185">Reference proteome</keyword>
<organism evidence="1 2">
    <name type="scientific">Thelephora ganbajun</name>
    <name type="common">Ganba fungus</name>
    <dbReference type="NCBI Taxonomy" id="370292"/>
    <lineage>
        <taxon>Eukaryota</taxon>
        <taxon>Fungi</taxon>
        <taxon>Dikarya</taxon>
        <taxon>Basidiomycota</taxon>
        <taxon>Agaricomycotina</taxon>
        <taxon>Agaricomycetes</taxon>
        <taxon>Thelephorales</taxon>
        <taxon>Thelephoraceae</taxon>
        <taxon>Thelephora</taxon>
    </lineage>
</organism>
<gene>
    <name evidence="1" type="ORF">BDM02DRAFT_3118138</name>
</gene>
<protein>
    <submittedName>
        <fullName evidence="1">Uncharacterized protein</fullName>
    </submittedName>
</protein>